<sequence>MAFDLSRRTALKGMMNGAAVAVGVPLLDAFLDGNGTALAATGAQVPVRFGTWFWGLGVNPSRWFPDTAGANYDLKPELAPIKDYQSKISVLGNFNVILDGAPNLPHASGGPAIRTGRALTAERGLPGESFDVTIGDQIGTRTRFRSLDASAIGDPRNSLSGRGGGNLNPSETSAASLYTRIFGPGFKDPNSASFTPDPQVMARRSVLSGVTEQRQALEAAVGAADKQKLDQYFTSLRQLEKRLDVELTKPEPLQACVVPGAKPPEMTASGDIEAVIKNHEMMADMMVMALACDQTRVFNMMFNNGASSLTRIGSTITHHQLTHEEVLDNRLGYQPEATFFLTKIMEAWVYFIAALDKVQEGDRTLLDNTLILAHSETEFAKFHTIDNIPMMLAGRAGGRVKSGLYVDGAGTPVSRVGLSLQQIMGVSIDKWGSKSMETNKTISELIA</sequence>
<evidence type="ECO:0000256" key="1">
    <source>
        <dbReference type="SAM" id="MobiDB-lite"/>
    </source>
</evidence>
<keyword evidence="3" id="KW-1185">Reference proteome</keyword>
<protein>
    <submittedName>
        <fullName evidence="2">DUF1552 domain-containing protein</fullName>
    </submittedName>
</protein>
<dbReference type="InterPro" id="IPR011447">
    <property type="entry name" value="DUF1552"/>
</dbReference>
<evidence type="ECO:0000313" key="2">
    <source>
        <dbReference type="EMBL" id="MEJ5978208.1"/>
    </source>
</evidence>
<feature type="region of interest" description="Disordered" evidence="1">
    <location>
        <begin position="149"/>
        <end position="170"/>
    </location>
</feature>
<comment type="caution">
    <text evidence="2">The sequence shown here is derived from an EMBL/GenBank/DDBJ whole genome shotgun (WGS) entry which is preliminary data.</text>
</comment>
<name>A0ABU8RYP6_9SPHN</name>
<dbReference type="InterPro" id="IPR006311">
    <property type="entry name" value="TAT_signal"/>
</dbReference>
<gene>
    <name evidence="2" type="ORF">WG901_16260</name>
</gene>
<dbReference type="Pfam" id="PF07586">
    <property type="entry name" value="HXXSHH"/>
    <property type="match status" value="1"/>
</dbReference>
<dbReference type="Proteomes" id="UP001361239">
    <property type="component" value="Unassembled WGS sequence"/>
</dbReference>
<evidence type="ECO:0000313" key="3">
    <source>
        <dbReference type="Proteomes" id="UP001361239"/>
    </source>
</evidence>
<dbReference type="PROSITE" id="PS51318">
    <property type="entry name" value="TAT"/>
    <property type="match status" value="1"/>
</dbReference>
<organism evidence="2 3">
    <name type="scientific">Novosphingobium anseongense</name>
    <dbReference type="NCBI Taxonomy" id="3133436"/>
    <lineage>
        <taxon>Bacteria</taxon>
        <taxon>Pseudomonadati</taxon>
        <taxon>Pseudomonadota</taxon>
        <taxon>Alphaproteobacteria</taxon>
        <taxon>Sphingomonadales</taxon>
        <taxon>Sphingomonadaceae</taxon>
        <taxon>Novosphingobium</taxon>
    </lineage>
</organism>
<dbReference type="RefSeq" id="WP_339588145.1">
    <property type="nucleotide sequence ID" value="NZ_JBBHJZ010000003.1"/>
</dbReference>
<reference evidence="2 3" key="1">
    <citation type="submission" date="2024-03" db="EMBL/GenBank/DDBJ databases">
        <authorList>
            <person name="Jo J.-H."/>
        </authorList>
    </citation>
    <scope>NUCLEOTIDE SEQUENCE [LARGE SCALE GENOMIC DNA]</scope>
    <source>
        <strain evidence="2 3">PS1R-30</strain>
    </source>
</reference>
<accession>A0ABU8RYP6</accession>
<proteinExistence type="predicted"/>
<dbReference type="EMBL" id="JBBHJZ010000003">
    <property type="protein sequence ID" value="MEJ5978208.1"/>
    <property type="molecule type" value="Genomic_DNA"/>
</dbReference>